<accession>A0AAN8ZFR2</accession>
<protein>
    <recommendedName>
        <fullName evidence="9">Kiwellin</fullName>
    </recommendedName>
</protein>
<dbReference type="AlphaFoldDB" id="A0AAN8ZFR2"/>
<evidence type="ECO:0000256" key="2">
    <source>
        <dbReference type="ARBA" id="ARBA00005592"/>
    </source>
</evidence>
<dbReference type="Pfam" id="PF24300">
    <property type="entry name" value="KWL1"/>
    <property type="match status" value="1"/>
</dbReference>
<dbReference type="InterPro" id="IPR039271">
    <property type="entry name" value="Kiwellin-like"/>
</dbReference>
<dbReference type="Proteomes" id="UP001370490">
    <property type="component" value="Unassembled WGS sequence"/>
</dbReference>
<reference evidence="7 8" key="1">
    <citation type="submission" date="2023-12" db="EMBL/GenBank/DDBJ databases">
        <title>A high-quality genome assembly for Dillenia turbinata (Dilleniales).</title>
        <authorList>
            <person name="Chanderbali A."/>
        </authorList>
    </citation>
    <scope>NUCLEOTIDE SEQUENCE [LARGE SCALE GENOMIC DNA]</scope>
    <source>
        <strain evidence="7">LSX21</strain>
        <tissue evidence="7">Leaf</tissue>
    </source>
</reference>
<evidence type="ECO:0008006" key="9">
    <source>
        <dbReference type="Google" id="ProtNLM"/>
    </source>
</evidence>
<dbReference type="PANTHER" id="PTHR33191">
    <property type="entry name" value="RIPENING-RELATED PROTEIN 2-RELATED"/>
    <property type="match status" value="1"/>
</dbReference>
<dbReference type="SUPFAM" id="SSF50685">
    <property type="entry name" value="Barwin-like endoglucanases"/>
    <property type="match status" value="1"/>
</dbReference>
<evidence type="ECO:0000313" key="7">
    <source>
        <dbReference type="EMBL" id="KAK6936077.1"/>
    </source>
</evidence>
<evidence type="ECO:0000256" key="3">
    <source>
        <dbReference type="ARBA" id="ARBA00022525"/>
    </source>
</evidence>
<dbReference type="PANTHER" id="PTHR33191:SF9">
    <property type="entry name" value="RIPENING-RELATED PROTEIN 2-RELATED"/>
    <property type="match status" value="1"/>
</dbReference>
<gene>
    <name evidence="7" type="ORF">RJ641_033107</name>
</gene>
<dbReference type="InterPro" id="IPR036908">
    <property type="entry name" value="RlpA-like_sf"/>
</dbReference>
<keyword evidence="3" id="KW-0964">Secreted</keyword>
<feature type="signal peptide" evidence="6">
    <location>
        <begin position="1"/>
        <end position="27"/>
    </location>
</feature>
<sequence>MAEPLASLLLIFSILFTILNLALLTTAISSCGGTCRTLDDCDGQLICIKGRCSDDPSVGSSTCRTGSSPSRPSGSCRQFSTLNCKGKSYPTFQCSPTVTSSTPAILTNNDFSKGGDGGSPSECDGKFHNNSESVVALSTGWYARGSRCGQRIQIKASNGRSVVAKVVDECDSMNGCDSDHAGQPPCRNNIVDGSDAVWHALGLNIDVGEVKVTWSMA</sequence>
<keyword evidence="8" id="KW-1185">Reference proteome</keyword>
<comment type="similarity">
    <text evidence="2">Belongs to the kiwellin family.</text>
</comment>
<feature type="chain" id="PRO_5043006359" description="Kiwellin" evidence="6">
    <location>
        <begin position="28"/>
        <end position="217"/>
    </location>
</feature>
<evidence type="ECO:0000256" key="6">
    <source>
        <dbReference type="SAM" id="SignalP"/>
    </source>
</evidence>
<proteinExistence type="inferred from homology"/>
<dbReference type="EMBL" id="JBAMMX010000007">
    <property type="protein sequence ID" value="KAK6936077.1"/>
    <property type="molecule type" value="Genomic_DNA"/>
</dbReference>
<feature type="compositionally biased region" description="Low complexity" evidence="5">
    <location>
        <begin position="59"/>
        <end position="73"/>
    </location>
</feature>
<dbReference type="Gene3D" id="2.40.40.10">
    <property type="entry name" value="RlpA-like domain"/>
    <property type="match status" value="1"/>
</dbReference>
<comment type="caution">
    <text evidence="7">The sequence shown here is derived from an EMBL/GenBank/DDBJ whole genome shotgun (WGS) entry which is preliminary data.</text>
</comment>
<dbReference type="GO" id="GO:0005576">
    <property type="term" value="C:extracellular region"/>
    <property type="evidence" value="ECO:0007669"/>
    <property type="project" value="UniProtKB-SubCell"/>
</dbReference>
<dbReference type="CDD" id="cd22270">
    <property type="entry name" value="DPBB_kiwellin-like"/>
    <property type="match status" value="1"/>
</dbReference>
<evidence type="ECO:0000256" key="5">
    <source>
        <dbReference type="SAM" id="MobiDB-lite"/>
    </source>
</evidence>
<feature type="region of interest" description="Disordered" evidence="5">
    <location>
        <begin position="54"/>
        <end position="73"/>
    </location>
</feature>
<comment type="subcellular location">
    <subcellularLocation>
        <location evidence="1">Secreted</location>
    </subcellularLocation>
</comment>
<organism evidence="7 8">
    <name type="scientific">Dillenia turbinata</name>
    <dbReference type="NCBI Taxonomy" id="194707"/>
    <lineage>
        <taxon>Eukaryota</taxon>
        <taxon>Viridiplantae</taxon>
        <taxon>Streptophyta</taxon>
        <taxon>Embryophyta</taxon>
        <taxon>Tracheophyta</taxon>
        <taxon>Spermatophyta</taxon>
        <taxon>Magnoliopsida</taxon>
        <taxon>eudicotyledons</taxon>
        <taxon>Gunneridae</taxon>
        <taxon>Pentapetalae</taxon>
        <taxon>Dilleniales</taxon>
        <taxon>Dilleniaceae</taxon>
        <taxon>Dillenia</taxon>
    </lineage>
</organism>
<evidence type="ECO:0000313" key="8">
    <source>
        <dbReference type="Proteomes" id="UP001370490"/>
    </source>
</evidence>
<name>A0AAN8ZFR2_9MAGN</name>
<keyword evidence="4 6" id="KW-0732">Signal</keyword>
<evidence type="ECO:0000256" key="4">
    <source>
        <dbReference type="ARBA" id="ARBA00022729"/>
    </source>
</evidence>
<evidence type="ECO:0000256" key="1">
    <source>
        <dbReference type="ARBA" id="ARBA00004613"/>
    </source>
</evidence>